<evidence type="ECO:0000313" key="2">
    <source>
        <dbReference type="Proteomes" id="UP001152888"/>
    </source>
</evidence>
<evidence type="ECO:0000313" key="1">
    <source>
        <dbReference type="EMBL" id="CAH1999963.1"/>
    </source>
</evidence>
<reference evidence="1" key="1">
    <citation type="submission" date="2022-03" db="EMBL/GenBank/DDBJ databases">
        <authorList>
            <person name="Sayadi A."/>
        </authorList>
    </citation>
    <scope>NUCLEOTIDE SEQUENCE</scope>
</reference>
<sequence>MREVNKATIERLALAKIWCKTVSYFLKLLSQFGDCTNRMLS</sequence>
<comment type="caution">
    <text evidence="1">The sequence shown here is derived from an EMBL/GenBank/DDBJ whole genome shotgun (WGS) entry which is preliminary data.</text>
</comment>
<dbReference type="EMBL" id="CAKOFQ010007384">
    <property type="protein sequence ID" value="CAH1999963.1"/>
    <property type="molecule type" value="Genomic_DNA"/>
</dbReference>
<organism evidence="1 2">
    <name type="scientific">Acanthoscelides obtectus</name>
    <name type="common">Bean weevil</name>
    <name type="synonym">Bruchus obtectus</name>
    <dbReference type="NCBI Taxonomy" id="200917"/>
    <lineage>
        <taxon>Eukaryota</taxon>
        <taxon>Metazoa</taxon>
        <taxon>Ecdysozoa</taxon>
        <taxon>Arthropoda</taxon>
        <taxon>Hexapoda</taxon>
        <taxon>Insecta</taxon>
        <taxon>Pterygota</taxon>
        <taxon>Neoptera</taxon>
        <taxon>Endopterygota</taxon>
        <taxon>Coleoptera</taxon>
        <taxon>Polyphaga</taxon>
        <taxon>Cucujiformia</taxon>
        <taxon>Chrysomeloidea</taxon>
        <taxon>Chrysomelidae</taxon>
        <taxon>Bruchinae</taxon>
        <taxon>Bruchini</taxon>
        <taxon>Acanthoscelides</taxon>
    </lineage>
</organism>
<accession>A0A9P0LQM7</accession>
<protein>
    <submittedName>
        <fullName evidence="1">Uncharacterized protein</fullName>
    </submittedName>
</protein>
<dbReference type="Proteomes" id="UP001152888">
    <property type="component" value="Unassembled WGS sequence"/>
</dbReference>
<keyword evidence="2" id="KW-1185">Reference proteome</keyword>
<dbReference type="AlphaFoldDB" id="A0A9P0LQM7"/>
<gene>
    <name evidence="1" type="ORF">ACAOBT_LOCUS25267</name>
</gene>
<name>A0A9P0LQM7_ACAOB</name>
<proteinExistence type="predicted"/>